<organism evidence="3 4">
    <name type="scientific">Planosporangium mesophilum</name>
    <dbReference type="NCBI Taxonomy" id="689768"/>
    <lineage>
        <taxon>Bacteria</taxon>
        <taxon>Bacillati</taxon>
        <taxon>Actinomycetota</taxon>
        <taxon>Actinomycetes</taxon>
        <taxon>Micromonosporales</taxon>
        <taxon>Micromonosporaceae</taxon>
        <taxon>Planosporangium</taxon>
    </lineage>
</organism>
<dbReference type="AlphaFoldDB" id="A0A8J3X2W6"/>
<dbReference type="InterPro" id="IPR006016">
    <property type="entry name" value="UspA"/>
</dbReference>
<dbReference type="Proteomes" id="UP000599074">
    <property type="component" value="Unassembled WGS sequence"/>
</dbReference>
<dbReference type="Pfam" id="PF00582">
    <property type="entry name" value="Usp"/>
    <property type="match status" value="1"/>
</dbReference>
<keyword evidence="4" id="KW-1185">Reference proteome</keyword>
<comment type="caution">
    <text evidence="3">The sequence shown here is derived from an EMBL/GenBank/DDBJ whole genome shotgun (WGS) entry which is preliminary data.</text>
</comment>
<feature type="domain" description="UspA" evidence="2">
    <location>
        <begin position="15"/>
        <end position="137"/>
    </location>
</feature>
<dbReference type="SUPFAM" id="SSF52402">
    <property type="entry name" value="Adenine nucleotide alpha hydrolases-like"/>
    <property type="match status" value="1"/>
</dbReference>
<evidence type="ECO:0000259" key="2">
    <source>
        <dbReference type="Pfam" id="PF00582"/>
    </source>
</evidence>
<dbReference type="Gene3D" id="3.40.50.12370">
    <property type="match status" value="1"/>
</dbReference>
<feature type="region of interest" description="Disordered" evidence="1">
    <location>
        <begin position="143"/>
        <end position="164"/>
    </location>
</feature>
<dbReference type="EMBL" id="BOON01000060">
    <property type="protein sequence ID" value="GII25880.1"/>
    <property type="molecule type" value="Genomic_DNA"/>
</dbReference>
<accession>A0A8J3X2W6</accession>
<evidence type="ECO:0000256" key="1">
    <source>
        <dbReference type="SAM" id="MobiDB-lite"/>
    </source>
</evidence>
<dbReference type="RefSeq" id="WP_168117789.1">
    <property type="nucleotide sequence ID" value="NZ_BOON01000060.1"/>
</dbReference>
<protein>
    <recommendedName>
        <fullName evidence="2">UspA domain-containing protein</fullName>
    </recommendedName>
</protein>
<evidence type="ECO:0000313" key="3">
    <source>
        <dbReference type="EMBL" id="GII25880.1"/>
    </source>
</evidence>
<evidence type="ECO:0000313" key="4">
    <source>
        <dbReference type="Proteomes" id="UP000599074"/>
    </source>
</evidence>
<proteinExistence type="predicted"/>
<reference evidence="3" key="1">
    <citation type="submission" date="2021-01" db="EMBL/GenBank/DDBJ databases">
        <title>Whole genome shotgun sequence of Planosporangium mesophilum NBRC 109066.</title>
        <authorList>
            <person name="Komaki H."/>
            <person name="Tamura T."/>
        </authorList>
    </citation>
    <scope>NUCLEOTIDE SEQUENCE</scope>
    <source>
        <strain evidence="3">NBRC 109066</strain>
    </source>
</reference>
<gene>
    <name evidence="3" type="ORF">Pme01_54770</name>
</gene>
<name>A0A8J3X2W6_9ACTN</name>
<sequence length="164" mass="17567">MKILVWLTEGTWEACVDAARDLLDGQITLLHIIDPAIAEVLAVPPTALLGRGKPLAAPDTLADAQHALLDAAAARLGRPTARLGRRGRPEREAVAASADTDILVLARDGDHTSLGPRSLGHATRFVIDHAPCQVLLVWPDRPPDLATIPPPPPHPPAKRTHRPR</sequence>